<evidence type="ECO:0000313" key="3">
    <source>
        <dbReference type="EMBL" id="KLO14043.1"/>
    </source>
</evidence>
<reference evidence="3 4" key="1">
    <citation type="submission" date="2015-04" db="EMBL/GenBank/DDBJ databases">
        <title>Complete genome sequence of Schizopora paradoxa KUC8140, a cosmopolitan wood degrader in East Asia.</title>
        <authorList>
            <consortium name="DOE Joint Genome Institute"/>
            <person name="Min B."/>
            <person name="Park H."/>
            <person name="Jang Y."/>
            <person name="Kim J.-J."/>
            <person name="Kim K.H."/>
            <person name="Pangilinan J."/>
            <person name="Lipzen A."/>
            <person name="Riley R."/>
            <person name="Grigoriev I.V."/>
            <person name="Spatafora J.W."/>
            <person name="Choi I.-G."/>
        </authorList>
    </citation>
    <scope>NUCLEOTIDE SEQUENCE [LARGE SCALE GENOMIC DNA]</scope>
    <source>
        <strain evidence="3 4">KUC8140</strain>
    </source>
</reference>
<organism evidence="3 4">
    <name type="scientific">Schizopora paradoxa</name>
    <dbReference type="NCBI Taxonomy" id="27342"/>
    <lineage>
        <taxon>Eukaryota</taxon>
        <taxon>Fungi</taxon>
        <taxon>Dikarya</taxon>
        <taxon>Basidiomycota</taxon>
        <taxon>Agaricomycotina</taxon>
        <taxon>Agaricomycetes</taxon>
        <taxon>Hymenochaetales</taxon>
        <taxon>Schizoporaceae</taxon>
        <taxon>Schizopora</taxon>
    </lineage>
</organism>
<dbReference type="Pfam" id="PF00780">
    <property type="entry name" value="CNH"/>
    <property type="match status" value="1"/>
</dbReference>
<dbReference type="Proteomes" id="UP000053477">
    <property type="component" value="Unassembled WGS sequence"/>
</dbReference>
<accession>A0A0H2RX85</accession>
<name>A0A0H2RX85_9AGAM</name>
<dbReference type="InterPro" id="IPR001180">
    <property type="entry name" value="CNH_dom"/>
</dbReference>
<dbReference type="EMBL" id="KQ085950">
    <property type="protein sequence ID" value="KLO14043.1"/>
    <property type="molecule type" value="Genomic_DNA"/>
</dbReference>
<dbReference type="InParanoid" id="A0A0H2RX85"/>
<dbReference type="GO" id="GO:0005085">
    <property type="term" value="F:guanyl-nucleotide exchange factor activity"/>
    <property type="evidence" value="ECO:0007669"/>
    <property type="project" value="UniProtKB-KW"/>
</dbReference>
<dbReference type="PANTHER" id="PTHR46572:SF1">
    <property type="entry name" value="RHO1 GUANINE NUCLEOTIDE EXCHANGE FACTOR TUS1"/>
    <property type="match status" value="1"/>
</dbReference>
<gene>
    <name evidence="3" type="ORF">SCHPADRAFT_336306</name>
</gene>
<dbReference type="InterPro" id="IPR052233">
    <property type="entry name" value="Rho-type_GEFs"/>
</dbReference>
<keyword evidence="4" id="KW-1185">Reference proteome</keyword>
<sequence length="278" mass="31478">MESGLEIATDYIRSIVMPSSTELPMRLAVRQEGTVDHVTVVTKEQTIFKTSFAVRRLKIDDTLTPSWDELWTNSRISTEPSDVFAVRNGVAVVDGSGTINVLDYSNGSFTRTLLGQLNKAKLLGIFRANREEIMLCYPGNGIYIKTGNKLSKGILRSHKMISWELSWKGAAFVPPFVFGMDENFVEIRNVCTGALVQIIKVEGAIFLPSSPEIRDVRADFYREWETREKHDNVLTEDMHFELRKWGPVIVTNSRIVQLAPRLHPETLDPSFFDVVINL</sequence>
<keyword evidence="1" id="KW-0344">Guanine-nucleotide releasing factor</keyword>
<protein>
    <recommendedName>
        <fullName evidence="2">CNH domain-containing protein</fullName>
    </recommendedName>
</protein>
<evidence type="ECO:0000259" key="2">
    <source>
        <dbReference type="Pfam" id="PF00780"/>
    </source>
</evidence>
<evidence type="ECO:0000313" key="4">
    <source>
        <dbReference type="Proteomes" id="UP000053477"/>
    </source>
</evidence>
<evidence type="ECO:0000256" key="1">
    <source>
        <dbReference type="ARBA" id="ARBA00022658"/>
    </source>
</evidence>
<feature type="domain" description="CNH" evidence="2">
    <location>
        <begin position="85"/>
        <end position="209"/>
    </location>
</feature>
<dbReference type="STRING" id="27342.A0A0H2RX85"/>
<proteinExistence type="predicted"/>
<dbReference type="PANTHER" id="PTHR46572">
    <property type="entry name" value="RHO1 GDP-GTP EXCHANGE PROTEIN 1-RELATED"/>
    <property type="match status" value="1"/>
</dbReference>
<dbReference type="OrthoDB" id="2272012at2759"/>
<dbReference type="AlphaFoldDB" id="A0A0H2RX85"/>